<sequence length="184" mass="20812">MDVKCRFKRIGRTVLVMAVAYTPNTVSAASLGLACREFCGFDQKLERPDPPYCAKSFRSFADQYEFDSCKNEVLAYQSKMHDYQTCLVEESKDASDELNETINSFNSRARSPWPVLRFVIGFRDWRPDCGRDHPEDGCLWVYGLDDQQIPACTDFGLESLTDFIREHKGNRGSGQAGSPQEPGS</sequence>
<feature type="chain" id="PRO_5046220877" evidence="1">
    <location>
        <begin position="29"/>
        <end position="184"/>
    </location>
</feature>
<feature type="signal peptide" evidence="1">
    <location>
        <begin position="1"/>
        <end position="28"/>
    </location>
</feature>
<organism evidence="2 3">
    <name type="scientific">Labrys miyagiensis</name>
    <dbReference type="NCBI Taxonomy" id="346912"/>
    <lineage>
        <taxon>Bacteria</taxon>
        <taxon>Pseudomonadati</taxon>
        <taxon>Pseudomonadota</taxon>
        <taxon>Alphaproteobacteria</taxon>
        <taxon>Hyphomicrobiales</taxon>
        <taxon>Xanthobacteraceae</taxon>
        <taxon>Labrys</taxon>
    </lineage>
</organism>
<dbReference type="Proteomes" id="UP001156882">
    <property type="component" value="Unassembled WGS sequence"/>
</dbReference>
<dbReference type="RefSeq" id="WP_284312072.1">
    <property type="nucleotide sequence ID" value="NZ_BSPC01000021.1"/>
</dbReference>
<dbReference type="PROSITE" id="PS51257">
    <property type="entry name" value="PROKAR_LIPOPROTEIN"/>
    <property type="match status" value="1"/>
</dbReference>
<reference evidence="3" key="1">
    <citation type="journal article" date="2019" name="Int. J. Syst. Evol. Microbiol.">
        <title>The Global Catalogue of Microorganisms (GCM) 10K type strain sequencing project: providing services to taxonomists for standard genome sequencing and annotation.</title>
        <authorList>
            <consortium name="The Broad Institute Genomics Platform"/>
            <consortium name="The Broad Institute Genome Sequencing Center for Infectious Disease"/>
            <person name="Wu L."/>
            <person name="Ma J."/>
        </authorList>
    </citation>
    <scope>NUCLEOTIDE SEQUENCE [LARGE SCALE GENOMIC DNA]</scope>
    <source>
        <strain evidence="3">NBRC 101365</strain>
    </source>
</reference>
<evidence type="ECO:0000256" key="1">
    <source>
        <dbReference type="SAM" id="SignalP"/>
    </source>
</evidence>
<gene>
    <name evidence="2" type="ORF">GCM10007874_22110</name>
</gene>
<evidence type="ECO:0000313" key="3">
    <source>
        <dbReference type="Proteomes" id="UP001156882"/>
    </source>
</evidence>
<comment type="caution">
    <text evidence="2">The sequence shown here is derived from an EMBL/GenBank/DDBJ whole genome shotgun (WGS) entry which is preliminary data.</text>
</comment>
<evidence type="ECO:0000313" key="2">
    <source>
        <dbReference type="EMBL" id="GLS19194.1"/>
    </source>
</evidence>
<protein>
    <submittedName>
        <fullName evidence="2">Uncharacterized protein</fullName>
    </submittedName>
</protein>
<proteinExistence type="predicted"/>
<dbReference type="EMBL" id="BSPC01000021">
    <property type="protein sequence ID" value="GLS19194.1"/>
    <property type="molecule type" value="Genomic_DNA"/>
</dbReference>
<keyword evidence="3" id="KW-1185">Reference proteome</keyword>
<keyword evidence="1" id="KW-0732">Signal</keyword>
<name>A0ABQ6CG44_9HYPH</name>
<accession>A0ABQ6CG44</accession>